<keyword evidence="2" id="KW-1185">Reference proteome</keyword>
<dbReference type="STRING" id="498257.G2WYJ2"/>
<name>G2WYJ2_VERDV</name>
<dbReference type="Proteomes" id="UP000001611">
    <property type="component" value="Chromosome 3"/>
</dbReference>
<dbReference type="EMBL" id="DS572698">
    <property type="protein sequence ID" value="EGY21150.1"/>
    <property type="molecule type" value="Genomic_DNA"/>
</dbReference>
<protein>
    <submittedName>
        <fullName evidence="1">Uncharacterized protein</fullName>
    </submittedName>
</protein>
<evidence type="ECO:0000313" key="1">
    <source>
        <dbReference type="EMBL" id="EGY21150.1"/>
    </source>
</evidence>
<dbReference type="HOGENOM" id="CLU_041809_0_0_1"/>
<dbReference type="GeneID" id="20704137"/>
<dbReference type="InParanoid" id="G2WYJ2"/>
<organism evidence="1 2">
    <name type="scientific">Verticillium dahliae (strain VdLs.17 / ATCC MYA-4575 / FGSC 10137)</name>
    <name type="common">Verticillium wilt</name>
    <dbReference type="NCBI Taxonomy" id="498257"/>
    <lineage>
        <taxon>Eukaryota</taxon>
        <taxon>Fungi</taxon>
        <taxon>Dikarya</taxon>
        <taxon>Ascomycota</taxon>
        <taxon>Pezizomycotina</taxon>
        <taxon>Sordariomycetes</taxon>
        <taxon>Hypocreomycetidae</taxon>
        <taxon>Glomerellales</taxon>
        <taxon>Plectosphaerellaceae</taxon>
        <taxon>Verticillium</taxon>
    </lineage>
</organism>
<evidence type="ECO:0000313" key="2">
    <source>
        <dbReference type="Proteomes" id="UP000001611"/>
    </source>
</evidence>
<dbReference type="OrthoDB" id="66095at2759"/>
<accession>G2WYJ2</accession>
<dbReference type="AlphaFoldDB" id="G2WYJ2"/>
<sequence length="386" mass="43279">MFILAAYPTLLAILIGTATVFHFTHTGNHFAHTPGRRCRPQRRCAYCTRVLVARQFMQSTHIDSLFQGTLGLGMSEASYENELAPVSGHPEAIDVMVVKALLIKATNFPPEIIDLIIDHAEYWPCSETVMDYTGQNKVRISAGHASHTLEDRLLLRTPPVGFASSAIADADTWGRQPAPALPLAHEASPQQLKRIVRTAPALTHPVRKVVFKLRSSDQGWGGERENHGTFKGSWTWFEAGLEKIEAEEGEQLDAFRTDHLRPVYPRTEEDHRQWGNETRKYVHQLNANEEYKIQCNRTCTRGVSNYEITWRWTDNIDPESAAADELEAQGRGRATGNGEFVRNLQLGDVITVWGKSRFPGWANNVETVAVEVKRAFLGGCIMGQYA</sequence>
<dbReference type="OMA" id="IAVWGRA"/>
<proteinExistence type="predicted"/>
<dbReference type="eggNOG" id="ENOG502S9BI">
    <property type="taxonomic scope" value="Eukaryota"/>
</dbReference>
<gene>
    <name evidence="1" type="ORF">VDAG_02674</name>
</gene>
<dbReference type="KEGG" id="vda:VDAG_02674"/>
<reference evidence="1 2" key="1">
    <citation type="submission" date="2008-03" db="EMBL/GenBank/DDBJ databases">
        <title>The Genome Sequence of Verticillium dahliae VdLs.17.</title>
        <authorList>
            <consortium name="The Broad Institute Genome Sequencing Platform"/>
            <person name="Ma L.-J.J."/>
            <person name="Klosterman S.J."/>
            <person name="Subbarao K."/>
            <person name="Dobinson K."/>
            <person name="Veronese P."/>
            <person name="Kang S."/>
            <person name="Gold S.E."/>
            <person name="Young S."/>
            <person name="Jaffe D."/>
            <person name="Gnerre S."/>
            <person name="Berlin A."/>
            <person name="Heiman D."/>
            <person name="Hepburn T."/>
            <person name="Sykes S."/>
            <person name="Alvarado L."/>
            <person name="Kodira C.D."/>
            <person name="Lander E."/>
            <person name="Galagan J."/>
            <person name="Nusbaum C."/>
            <person name="Birren B."/>
        </authorList>
    </citation>
    <scope>NUCLEOTIDE SEQUENCE [LARGE SCALE GENOMIC DNA]</scope>
    <source>
        <strain evidence="2">VdLs.17 / ATCC MYA-4575 / FGSC 10137</strain>
    </source>
</reference>
<dbReference type="RefSeq" id="XP_009651622.1">
    <property type="nucleotide sequence ID" value="XM_009653327.1"/>
</dbReference>